<proteinExistence type="inferred from homology"/>
<keyword evidence="7" id="KW-0997">Cell inner membrane</keyword>
<keyword evidence="6 7" id="KW-0961">Cell wall biogenesis/degradation</keyword>
<evidence type="ECO:0000256" key="7">
    <source>
        <dbReference type="HAMAP-Rule" id="MF_02065"/>
    </source>
</evidence>
<evidence type="ECO:0000313" key="8">
    <source>
        <dbReference type="EMBL" id="KTC73509.1"/>
    </source>
</evidence>
<dbReference type="GO" id="GO:0005886">
    <property type="term" value="C:plasma membrane"/>
    <property type="evidence" value="ECO:0007669"/>
    <property type="project" value="UniProtKB-SubCell"/>
</dbReference>
<dbReference type="GO" id="GO:0008932">
    <property type="term" value="F:lytic endotransglycosylase activity"/>
    <property type="evidence" value="ECO:0007669"/>
    <property type="project" value="UniProtKB-UniRule"/>
</dbReference>
<name>A0A0W0RR17_LEGBO</name>
<protein>
    <recommendedName>
        <fullName evidence="7">Endolytic murein transglycosylase</fullName>
        <ecNumber evidence="7">4.2.2.29</ecNumber>
    </recommendedName>
    <alternativeName>
        <fullName evidence="7">Peptidoglycan lytic transglycosylase</fullName>
    </alternativeName>
    <alternativeName>
        <fullName evidence="7">Peptidoglycan polymerization terminase</fullName>
    </alternativeName>
</protein>
<keyword evidence="3 7" id="KW-1133">Transmembrane helix</keyword>
<dbReference type="EMBL" id="LNXU01000019">
    <property type="protein sequence ID" value="KTC73509.1"/>
    <property type="molecule type" value="Genomic_DNA"/>
</dbReference>
<dbReference type="Proteomes" id="UP000054695">
    <property type="component" value="Unassembled WGS sequence"/>
</dbReference>
<dbReference type="EC" id="4.2.2.29" evidence="7"/>
<comment type="similarity">
    <text evidence="7">Belongs to the transglycosylase MltG family.</text>
</comment>
<comment type="caution">
    <text evidence="8">The sequence shown here is derived from an EMBL/GenBank/DDBJ whole genome shotgun (WGS) entry which is preliminary data.</text>
</comment>
<evidence type="ECO:0000256" key="6">
    <source>
        <dbReference type="ARBA" id="ARBA00023316"/>
    </source>
</evidence>
<comment type="subcellular location">
    <subcellularLocation>
        <location evidence="7">Cell inner membrane</location>
        <topology evidence="7">Single-pass membrane protein</topology>
    </subcellularLocation>
</comment>
<dbReference type="AlphaFoldDB" id="A0A0W0RR17"/>
<dbReference type="GO" id="GO:0009252">
    <property type="term" value="P:peptidoglycan biosynthetic process"/>
    <property type="evidence" value="ECO:0007669"/>
    <property type="project" value="UniProtKB-UniRule"/>
</dbReference>
<dbReference type="RefSeq" id="WP_058459766.1">
    <property type="nucleotide sequence ID" value="NZ_CAAAIY010000006.1"/>
</dbReference>
<reference evidence="8 9" key="1">
    <citation type="submission" date="2015-11" db="EMBL/GenBank/DDBJ databases">
        <title>Genomic analysis of 38 Legionella species identifies large and diverse effector repertoires.</title>
        <authorList>
            <person name="Burstein D."/>
            <person name="Amaro F."/>
            <person name="Zusman T."/>
            <person name="Lifshitz Z."/>
            <person name="Cohen O."/>
            <person name="Gilbert J.A."/>
            <person name="Pupko T."/>
            <person name="Shuman H.A."/>
            <person name="Segal G."/>
        </authorList>
    </citation>
    <scope>NUCLEOTIDE SEQUENCE [LARGE SCALE GENOMIC DNA]</scope>
    <source>
        <strain evidence="8 9">WIGA</strain>
    </source>
</reference>
<sequence length="332" mass="37414">MTFPRHKKLVFFVIMLFFMSFLFFSLLAYIQITRPIVPKQGSPVIITVDRAASASQFVKNLKEKNLIHSSSMLLMMIRYSGLSSQLKAGVYQINPGETPMHLVHRVVAGDVITQNFTIIAGTTQQKISQDLMKAAYLSYRSEDWSSIKGEHPNAEGLLLADTYQYSGGSSAKSLLEHAHRNLINYLNMSWANREPNLPYKSPYELLTAASIIEKETAIPQERKLISGVMVNRLNKKMPLQMDPTVIYGLGTAYTGKLSHNDLLIDSPYNSYHNRGLPPTPIAMVGKEALDAAAHPQLSNYLYFVAKGDGTHQFSETYEQQKQAINQYKRKDF</sequence>
<keyword evidence="2 7" id="KW-0812">Transmembrane</keyword>
<dbReference type="STRING" id="447.Lboz_2155"/>
<dbReference type="Gene3D" id="3.30.1490.480">
    <property type="entry name" value="Endolytic murein transglycosylase"/>
    <property type="match status" value="1"/>
</dbReference>
<evidence type="ECO:0000256" key="4">
    <source>
        <dbReference type="ARBA" id="ARBA00023136"/>
    </source>
</evidence>
<keyword evidence="4 7" id="KW-0472">Membrane</keyword>
<keyword evidence="1 7" id="KW-1003">Cell membrane</keyword>
<accession>A0A0W0RR17</accession>
<dbReference type="NCBIfam" id="TIGR00247">
    <property type="entry name" value="endolytic transglycosylase MltG"/>
    <property type="match status" value="1"/>
</dbReference>
<dbReference type="PANTHER" id="PTHR30518">
    <property type="entry name" value="ENDOLYTIC MUREIN TRANSGLYCOSYLASE"/>
    <property type="match status" value="1"/>
</dbReference>
<keyword evidence="9" id="KW-1185">Reference proteome</keyword>
<dbReference type="Gene3D" id="3.30.160.60">
    <property type="entry name" value="Classic Zinc Finger"/>
    <property type="match status" value="1"/>
</dbReference>
<organism evidence="8 9">
    <name type="scientific">Legionella bozemanae</name>
    <name type="common">Fluoribacter bozemanae</name>
    <dbReference type="NCBI Taxonomy" id="447"/>
    <lineage>
        <taxon>Bacteria</taxon>
        <taxon>Pseudomonadati</taxon>
        <taxon>Pseudomonadota</taxon>
        <taxon>Gammaproteobacteria</taxon>
        <taxon>Legionellales</taxon>
        <taxon>Legionellaceae</taxon>
        <taxon>Legionella</taxon>
    </lineage>
</organism>
<comment type="function">
    <text evidence="7">Functions as a peptidoglycan terminase that cleaves nascent peptidoglycan strands endolytically to terminate their elongation.</text>
</comment>
<dbReference type="Pfam" id="PF02618">
    <property type="entry name" value="YceG"/>
    <property type="match status" value="1"/>
</dbReference>
<dbReference type="CDD" id="cd08010">
    <property type="entry name" value="MltG_like"/>
    <property type="match status" value="1"/>
</dbReference>
<keyword evidence="5 7" id="KW-0456">Lyase</keyword>
<dbReference type="GO" id="GO:0071555">
    <property type="term" value="P:cell wall organization"/>
    <property type="evidence" value="ECO:0007669"/>
    <property type="project" value="UniProtKB-KW"/>
</dbReference>
<dbReference type="HAMAP" id="MF_02065">
    <property type="entry name" value="MltG"/>
    <property type="match status" value="1"/>
</dbReference>
<dbReference type="InterPro" id="IPR003770">
    <property type="entry name" value="MLTG-like"/>
</dbReference>
<dbReference type="OrthoDB" id="9814591at2"/>
<evidence type="ECO:0000256" key="3">
    <source>
        <dbReference type="ARBA" id="ARBA00022989"/>
    </source>
</evidence>
<evidence type="ECO:0000256" key="1">
    <source>
        <dbReference type="ARBA" id="ARBA00022475"/>
    </source>
</evidence>
<evidence type="ECO:0000313" key="9">
    <source>
        <dbReference type="Proteomes" id="UP000054695"/>
    </source>
</evidence>
<evidence type="ECO:0000256" key="2">
    <source>
        <dbReference type="ARBA" id="ARBA00022692"/>
    </source>
</evidence>
<feature type="transmembrane region" description="Helical" evidence="7">
    <location>
        <begin position="9"/>
        <end position="30"/>
    </location>
</feature>
<gene>
    <name evidence="7" type="primary">mltG</name>
    <name evidence="8" type="ORF">Lboz_2155</name>
</gene>
<dbReference type="PANTHER" id="PTHR30518:SF2">
    <property type="entry name" value="ENDOLYTIC MUREIN TRANSGLYCOSYLASE"/>
    <property type="match status" value="1"/>
</dbReference>
<feature type="site" description="Important for catalytic activity" evidence="7">
    <location>
        <position position="215"/>
    </location>
</feature>
<evidence type="ECO:0000256" key="5">
    <source>
        <dbReference type="ARBA" id="ARBA00023239"/>
    </source>
</evidence>
<dbReference type="PATRIC" id="fig|447.4.peg.2287"/>
<comment type="catalytic activity">
    <reaction evidence="7">
        <text>a peptidoglycan chain = a peptidoglycan chain with N-acetyl-1,6-anhydromuramyl-[peptide] at the reducing end + a peptidoglycan chain with N-acetylglucosamine at the non-reducing end.</text>
        <dbReference type="EC" id="4.2.2.29"/>
    </reaction>
</comment>